<keyword evidence="3" id="KW-1185">Reference proteome</keyword>
<dbReference type="Proteomes" id="UP000010471">
    <property type="component" value="Chromosome"/>
</dbReference>
<keyword evidence="1" id="KW-0812">Transmembrane</keyword>
<protein>
    <submittedName>
        <fullName evidence="2">Uncharacterized protein</fullName>
    </submittedName>
</protein>
<feature type="transmembrane region" description="Helical" evidence="1">
    <location>
        <begin position="82"/>
        <end position="101"/>
    </location>
</feature>
<keyword evidence="1" id="KW-1133">Transmembrane helix</keyword>
<organism evidence="2 3">
    <name type="scientific">Allocoleopsis franciscana PCC 7113</name>
    <dbReference type="NCBI Taxonomy" id="1173027"/>
    <lineage>
        <taxon>Bacteria</taxon>
        <taxon>Bacillati</taxon>
        <taxon>Cyanobacteriota</taxon>
        <taxon>Cyanophyceae</taxon>
        <taxon>Coleofasciculales</taxon>
        <taxon>Coleofasciculaceae</taxon>
        <taxon>Allocoleopsis</taxon>
        <taxon>Allocoleopsis franciscana</taxon>
    </lineage>
</organism>
<feature type="transmembrane region" description="Helical" evidence="1">
    <location>
        <begin position="6"/>
        <end position="23"/>
    </location>
</feature>
<sequence>MWVVNVILILTAIAVMGWLLWSYGGELNKALGIFCTGGQSVLFALGVLLVEALKAAVISAVVGAASYGIFYVARAPQSTTKSAAISVAAFAFTLLMLKALWENLNNLRWSIRNEIRNRYRRR</sequence>
<reference evidence="2 3" key="1">
    <citation type="submission" date="2012-06" db="EMBL/GenBank/DDBJ databases">
        <title>Finished chromosome of genome of Microcoleus sp. PCC 7113.</title>
        <authorList>
            <consortium name="US DOE Joint Genome Institute"/>
            <person name="Gugger M."/>
            <person name="Coursin T."/>
            <person name="Rippka R."/>
            <person name="Tandeau De Marsac N."/>
            <person name="Huntemann M."/>
            <person name="Wei C.-L."/>
            <person name="Han J."/>
            <person name="Detter J.C."/>
            <person name="Han C."/>
            <person name="Tapia R."/>
            <person name="Chen A."/>
            <person name="Kyrpides N."/>
            <person name="Mavromatis K."/>
            <person name="Markowitz V."/>
            <person name="Szeto E."/>
            <person name="Ivanova N."/>
            <person name="Pagani I."/>
            <person name="Pati A."/>
            <person name="Goodwin L."/>
            <person name="Nordberg H.P."/>
            <person name="Cantor M.N."/>
            <person name="Hua S.X."/>
            <person name="Woyke T."/>
            <person name="Kerfeld C.A."/>
        </authorList>
    </citation>
    <scope>NUCLEOTIDE SEQUENCE [LARGE SCALE GENOMIC DNA]</scope>
    <source>
        <strain evidence="2 3">PCC 7113</strain>
    </source>
</reference>
<keyword evidence="1" id="KW-0472">Membrane</keyword>
<dbReference type="AlphaFoldDB" id="K9WDX3"/>
<dbReference type="KEGG" id="mic:Mic7113_2781"/>
<gene>
    <name evidence="2" type="ORF">Mic7113_2781</name>
</gene>
<evidence type="ECO:0000313" key="2">
    <source>
        <dbReference type="EMBL" id="AFZ18565.1"/>
    </source>
</evidence>
<dbReference type="HOGENOM" id="CLU_2024065_0_0_3"/>
<name>K9WDX3_9CYAN</name>
<accession>K9WDX3</accession>
<feature type="transmembrane region" description="Helical" evidence="1">
    <location>
        <begin position="55"/>
        <end position="73"/>
    </location>
</feature>
<evidence type="ECO:0000256" key="1">
    <source>
        <dbReference type="SAM" id="Phobius"/>
    </source>
</evidence>
<dbReference type="RefSeq" id="WP_015182714.1">
    <property type="nucleotide sequence ID" value="NC_019738.1"/>
</dbReference>
<feature type="transmembrane region" description="Helical" evidence="1">
    <location>
        <begin position="30"/>
        <end position="49"/>
    </location>
</feature>
<evidence type="ECO:0000313" key="3">
    <source>
        <dbReference type="Proteomes" id="UP000010471"/>
    </source>
</evidence>
<dbReference type="EMBL" id="CP003630">
    <property type="protein sequence ID" value="AFZ18565.1"/>
    <property type="molecule type" value="Genomic_DNA"/>
</dbReference>
<proteinExistence type="predicted"/>